<dbReference type="PANTHER" id="PTHR42770">
    <property type="entry name" value="AMINO ACID TRANSPORTER-RELATED"/>
    <property type="match status" value="1"/>
</dbReference>
<proteinExistence type="predicted"/>
<dbReference type="Proteomes" id="UP000466966">
    <property type="component" value="Unassembled WGS sequence"/>
</dbReference>
<keyword evidence="5 6" id="KW-0472">Membrane</keyword>
<feature type="transmembrane region" description="Helical" evidence="6">
    <location>
        <begin position="9"/>
        <end position="30"/>
    </location>
</feature>
<feature type="transmembrane region" description="Helical" evidence="6">
    <location>
        <begin position="148"/>
        <end position="173"/>
    </location>
</feature>
<dbReference type="Pfam" id="PF13520">
    <property type="entry name" value="AA_permease_2"/>
    <property type="match status" value="1"/>
</dbReference>
<dbReference type="PANTHER" id="PTHR42770:SF7">
    <property type="entry name" value="MEMBRANE PROTEIN"/>
    <property type="match status" value="1"/>
</dbReference>
<comment type="subcellular location">
    <subcellularLocation>
        <location evidence="1">Cell membrane</location>
        <topology evidence="1">Multi-pass membrane protein</topology>
    </subcellularLocation>
</comment>
<gene>
    <name evidence="7" type="ORF">GRI99_17450</name>
</gene>
<dbReference type="InterPro" id="IPR002293">
    <property type="entry name" value="AA/rel_permease1"/>
</dbReference>
<feature type="transmembrane region" description="Helical" evidence="6">
    <location>
        <begin position="352"/>
        <end position="370"/>
    </location>
</feature>
<protein>
    <submittedName>
        <fullName evidence="7">Amino acid permease</fullName>
    </submittedName>
</protein>
<feature type="transmembrane region" description="Helical" evidence="6">
    <location>
        <begin position="121"/>
        <end position="141"/>
    </location>
</feature>
<dbReference type="RefSeq" id="WP_160773335.1">
    <property type="nucleotide sequence ID" value="NZ_WTYV01000009.1"/>
</dbReference>
<feature type="transmembrane region" description="Helical" evidence="6">
    <location>
        <begin position="227"/>
        <end position="248"/>
    </location>
</feature>
<feature type="transmembrane region" description="Helical" evidence="6">
    <location>
        <begin position="90"/>
        <end position="115"/>
    </location>
</feature>
<evidence type="ECO:0000256" key="3">
    <source>
        <dbReference type="ARBA" id="ARBA00022692"/>
    </source>
</evidence>
<dbReference type="AlphaFoldDB" id="A0A844Z6J3"/>
<evidence type="ECO:0000313" key="7">
    <source>
        <dbReference type="EMBL" id="MXO73413.1"/>
    </source>
</evidence>
<dbReference type="PIRSF" id="PIRSF006060">
    <property type="entry name" value="AA_transporter"/>
    <property type="match status" value="1"/>
</dbReference>
<keyword evidence="4 6" id="KW-1133">Transmembrane helix</keyword>
<accession>A0A844Z6J3</accession>
<comment type="caution">
    <text evidence="7">The sequence shown here is derived from an EMBL/GenBank/DDBJ whole genome shotgun (WGS) entry which is preliminary data.</text>
</comment>
<keyword evidence="2" id="KW-1003">Cell membrane</keyword>
<dbReference type="Gene3D" id="1.20.1740.10">
    <property type="entry name" value="Amino acid/polyamine transporter I"/>
    <property type="match status" value="1"/>
</dbReference>
<dbReference type="EMBL" id="WTYV01000009">
    <property type="protein sequence ID" value="MXO73413.1"/>
    <property type="molecule type" value="Genomic_DNA"/>
</dbReference>
<evidence type="ECO:0000256" key="5">
    <source>
        <dbReference type="ARBA" id="ARBA00023136"/>
    </source>
</evidence>
<feature type="transmembrane region" description="Helical" evidence="6">
    <location>
        <begin position="377"/>
        <end position="394"/>
    </location>
</feature>
<keyword evidence="3 6" id="KW-0812">Transmembrane</keyword>
<feature type="transmembrane region" description="Helical" evidence="6">
    <location>
        <begin position="42"/>
        <end position="62"/>
    </location>
</feature>
<feature type="transmembrane region" description="Helical" evidence="6">
    <location>
        <begin position="400"/>
        <end position="418"/>
    </location>
</feature>
<organism evidence="7 8">
    <name type="scientific">Alteraurantiacibacter buctensis</name>
    <dbReference type="NCBI Taxonomy" id="1503981"/>
    <lineage>
        <taxon>Bacteria</taxon>
        <taxon>Pseudomonadati</taxon>
        <taxon>Pseudomonadota</taxon>
        <taxon>Alphaproteobacteria</taxon>
        <taxon>Sphingomonadales</taxon>
        <taxon>Erythrobacteraceae</taxon>
        <taxon>Alteraurantiacibacter</taxon>
    </lineage>
</organism>
<dbReference type="OrthoDB" id="3185104at2"/>
<feature type="transmembrane region" description="Helical" evidence="6">
    <location>
        <begin position="277"/>
        <end position="297"/>
    </location>
</feature>
<evidence type="ECO:0000256" key="2">
    <source>
        <dbReference type="ARBA" id="ARBA00022475"/>
    </source>
</evidence>
<dbReference type="GO" id="GO:0022857">
    <property type="term" value="F:transmembrane transporter activity"/>
    <property type="evidence" value="ECO:0007669"/>
    <property type="project" value="InterPro"/>
</dbReference>
<evidence type="ECO:0000256" key="6">
    <source>
        <dbReference type="SAM" id="Phobius"/>
    </source>
</evidence>
<feature type="transmembrane region" description="Helical" evidence="6">
    <location>
        <begin position="185"/>
        <end position="207"/>
    </location>
</feature>
<name>A0A844Z6J3_9SPHN</name>
<keyword evidence="8" id="KW-1185">Reference proteome</keyword>
<evidence type="ECO:0000256" key="1">
    <source>
        <dbReference type="ARBA" id="ARBA00004651"/>
    </source>
</evidence>
<dbReference type="GO" id="GO:0005886">
    <property type="term" value="C:plasma membrane"/>
    <property type="evidence" value="ECO:0007669"/>
    <property type="project" value="UniProtKB-SubCell"/>
</dbReference>
<evidence type="ECO:0000313" key="8">
    <source>
        <dbReference type="Proteomes" id="UP000466966"/>
    </source>
</evidence>
<evidence type="ECO:0000256" key="4">
    <source>
        <dbReference type="ARBA" id="ARBA00022989"/>
    </source>
</evidence>
<reference evidence="7 8" key="1">
    <citation type="submission" date="2019-12" db="EMBL/GenBank/DDBJ databases">
        <title>Genomic-based taxomic classification of the family Erythrobacteraceae.</title>
        <authorList>
            <person name="Xu L."/>
        </authorList>
    </citation>
    <scope>NUCLEOTIDE SEQUENCE [LARGE SCALE GENOMIC DNA]</scope>
    <source>
        <strain evidence="7 8">M0322</strain>
    </source>
</reference>
<sequence length="431" mass="44631">MTDTIERPFGLWTATALVVGGMIGGGIFALPASLAPYGWTGLIAWLAAGAGALLIAWLIVALTARRPTEPSIVTNCGDILGLLPGRLLAWIYWLTIVTTLPVLGMTATAYLLHLFPAAPQGVWVEVIGGTLILLALTALNLRGVREAGVFQVVTTVLKLLPLVLVVAITAWLAAAEPTAFTRSEAAPVSPALLTPALGLVFFAMLNLENAGMLAERVRDPARNVARATVLGIVGVLLVYATVSTGIVATTPQAELAASSAPVALFVSRNLGPWAGDAVALFAAISAIGCLNVLVLMLGEVPLGMVRDGQLPDWVAPLNPRGVAARPLLAGLALGLALMWGSVTGMGSRVLEFMLLLTTASAIWFYIGIAAAAILVRLLRPVAVLAIGFCLWVLYGTGIEAGGLGLALMLAGIPLHYAIGGRTRQRNTAPAG</sequence>
<dbReference type="InterPro" id="IPR050367">
    <property type="entry name" value="APC_superfamily"/>
</dbReference>
<feature type="transmembrane region" description="Helical" evidence="6">
    <location>
        <begin position="327"/>
        <end position="346"/>
    </location>
</feature>